<protein>
    <recommendedName>
        <fullName evidence="4">Sporulation lipoprotein YhcN/YlaJ (Spore_YhcN_YlaJ)</fullName>
    </recommendedName>
</protein>
<dbReference type="STRING" id="1464122.SAMN05421737_102101"/>
<gene>
    <name evidence="2" type="ORF">SAMN05421737_102101</name>
</gene>
<sequence length="141" mass="16085">MKKIVGCLLAAVIGLSGCVTQADADRINHDRLTGQGAFGPGPLNFEHMKDEWHDPRLTNTGTSYKTPTYPQHTLEDDVDQVVQVIERQGFRSGFAFLNGAQVYVKVYPKADWDEQETKQQMRQLDRTLKQVVPRYDVHVRR</sequence>
<organism evidence="2 3">
    <name type="scientific">Shouchella lonarensis</name>
    <dbReference type="NCBI Taxonomy" id="1464122"/>
    <lineage>
        <taxon>Bacteria</taxon>
        <taxon>Bacillati</taxon>
        <taxon>Bacillota</taxon>
        <taxon>Bacilli</taxon>
        <taxon>Bacillales</taxon>
        <taxon>Bacillaceae</taxon>
        <taxon>Shouchella</taxon>
    </lineage>
</organism>
<dbReference type="EMBL" id="FMYM01000002">
    <property type="protein sequence ID" value="SDB86343.1"/>
    <property type="molecule type" value="Genomic_DNA"/>
</dbReference>
<dbReference type="RefSeq" id="WP_090774683.1">
    <property type="nucleotide sequence ID" value="NZ_FMYM01000002.1"/>
</dbReference>
<dbReference type="Proteomes" id="UP000242662">
    <property type="component" value="Unassembled WGS sequence"/>
</dbReference>
<name>A0A1G6GWS8_9BACI</name>
<keyword evidence="1" id="KW-0732">Signal</keyword>
<evidence type="ECO:0000313" key="2">
    <source>
        <dbReference type="EMBL" id="SDB86343.1"/>
    </source>
</evidence>
<proteinExistence type="predicted"/>
<accession>A0A1G6GWS8</accession>
<dbReference type="AlphaFoldDB" id="A0A1G6GWS8"/>
<evidence type="ECO:0000313" key="3">
    <source>
        <dbReference type="Proteomes" id="UP000242662"/>
    </source>
</evidence>
<reference evidence="3" key="1">
    <citation type="submission" date="2016-09" db="EMBL/GenBank/DDBJ databases">
        <authorList>
            <person name="Varghese N."/>
            <person name="Submissions S."/>
        </authorList>
    </citation>
    <scope>NUCLEOTIDE SEQUENCE [LARGE SCALE GENOMIC DNA]</scope>
    <source>
        <strain evidence="3">25nlg</strain>
    </source>
</reference>
<evidence type="ECO:0000256" key="1">
    <source>
        <dbReference type="SAM" id="SignalP"/>
    </source>
</evidence>
<keyword evidence="3" id="KW-1185">Reference proteome</keyword>
<dbReference type="PROSITE" id="PS51257">
    <property type="entry name" value="PROKAR_LIPOPROTEIN"/>
    <property type="match status" value="1"/>
</dbReference>
<feature type="chain" id="PRO_5017176872" description="Sporulation lipoprotein YhcN/YlaJ (Spore_YhcN_YlaJ)" evidence="1">
    <location>
        <begin position="25"/>
        <end position="141"/>
    </location>
</feature>
<evidence type="ECO:0008006" key="4">
    <source>
        <dbReference type="Google" id="ProtNLM"/>
    </source>
</evidence>
<dbReference type="OrthoDB" id="2876738at2"/>
<feature type="signal peptide" evidence="1">
    <location>
        <begin position="1"/>
        <end position="24"/>
    </location>
</feature>